<name>A0ABQ8CFN2_BRANA</name>
<organism evidence="7 8">
    <name type="scientific">Brassica napus</name>
    <name type="common">Rape</name>
    <dbReference type="NCBI Taxonomy" id="3708"/>
    <lineage>
        <taxon>Eukaryota</taxon>
        <taxon>Viridiplantae</taxon>
        <taxon>Streptophyta</taxon>
        <taxon>Embryophyta</taxon>
        <taxon>Tracheophyta</taxon>
        <taxon>Spermatophyta</taxon>
        <taxon>Magnoliopsida</taxon>
        <taxon>eudicotyledons</taxon>
        <taxon>Gunneridae</taxon>
        <taxon>Pentapetalae</taxon>
        <taxon>rosids</taxon>
        <taxon>malvids</taxon>
        <taxon>Brassicales</taxon>
        <taxon>Brassicaceae</taxon>
        <taxon>Brassiceae</taxon>
        <taxon>Brassica</taxon>
    </lineage>
</organism>
<dbReference type="Pfam" id="PF00854">
    <property type="entry name" value="PTR2"/>
    <property type="match status" value="1"/>
</dbReference>
<dbReference type="Gene3D" id="1.20.1250.20">
    <property type="entry name" value="MFS general substrate transporter like domains"/>
    <property type="match status" value="1"/>
</dbReference>
<keyword evidence="3 6" id="KW-0812">Transmembrane</keyword>
<protein>
    <submittedName>
        <fullName evidence="7">Uncharacterized protein</fullName>
    </submittedName>
</protein>
<evidence type="ECO:0000256" key="4">
    <source>
        <dbReference type="ARBA" id="ARBA00022989"/>
    </source>
</evidence>
<keyword evidence="4 6" id="KW-1133">Transmembrane helix</keyword>
<comment type="similarity">
    <text evidence="2">Belongs to the major facilitator superfamily. Proton-dependent oligopeptide transporter (POT/PTR) (TC 2.A.17) family.</text>
</comment>
<dbReference type="PANTHER" id="PTHR11654">
    <property type="entry name" value="OLIGOPEPTIDE TRANSPORTER-RELATED"/>
    <property type="match status" value="1"/>
</dbReference>
<gene>
    <name evidence="7" type="ORF">HID58_029572</name>
</gene>
<dbReference type="Proteomes" id="UP000824890">
    <property type="component" value="Unassembled WGS sequence"/>
</dbReference>
<sequence length="302" mass="34049">MRFVYNDDIKVGDLKRYGIHNDRSGRSMVLYNSSSRSLNSSMTAPTRDHQTSSSLLDAISSSKLCRVARTGARPPQCPHAQEVAFGVERGESVTTSDRFAAYMTKGSRIVTNNNEYRFWQINWRVGRLKNVTKIDGRLDYHLVEVKNKDARPNGEIYCLKAEKEIKTLVMLNKTESNKGLTELQRMGTCLVIAVMAMISAGTVEIYRLKHKESVSNSSSLSIFWQVLQYMMIRCIRSVHLEFFNSHAPTGLKSFASALCMASISLGNYVSSLLVSIVMKISTREDFLGWIPGNLNKGHLDRF</sequence>
<feature type="transmembrane region" description="Helical" evidence="6">
    <location>
        <begin position="186"/>
        <end position="206"/>
    </location>
</feature>
<dbReference type="InterPro" id="IPR000109">
    <property type="entry name" value="POT_fam"/>
</dbReference>
<dbReference type="EMBL" id="JAGKQM010000008">
    <property type="protein sequence ID" value="KAH0915126.1"/>
    <property type="molecule type" value="Genomic_DNA"/>
</dbReference>
<evidence type="ECO:0000256" key="3">
    <source>
        <dbReference type="ARBA" id="ARBA00022692"/>
    </source>
</evidence>
<evidence type="ECO:0000256" key="1">
    <source>
        <dbReference type="ARBA" id="ARBA00004141"/>
    </source>
</evidence>
<evidence type="ECO:0000256" key="2">
    <source>
        <dbReference type="ARBA" id="ARBA00005982"/>
    </source>
</evidence>
<dbReference type="InterPro" id="IPR036259">
    <property type="entry name" value="MFS_trans_sf"/>
</dbReference>
<evidence type="ECO:0000256" key="5">
    <source>
        <dbReference type="ARBA" id="ARBA00023136"/>
    </source>
</evidence>
<evidence type="ECO:0000313" key="7">
    <source>
        <dbReference type="EMBL" id="KAH0915126.1"/>
    </source>
</evidence>
<keyword evidence="5 6" id="KW-0472">Membrane</keyword>
<feature type="transmembrane region" description="Helical" evidence="6">
    <location>
        <begin position="254"/>
        <end position="277"/>
    </location>
</feature>
<comment type="subcellular location">
    <subcellularLocation>
        <location evidence="1">Membrane</location>
        <topology evidence="1">Multi-pass membrane protein</topology>
    </subcellularLocation>
</comment>
<evidence type="ECO:0000313" key="8">
    <source>
        <dbReference type="Proteomes" id="UP000824890"/>
    </source>
</evidence>
<keyword evidence="8" id="KW-1185">Reference proteome</keyword>
<accession>A0ABQ8CFN2</accession>
<comment type="caution">
    <text evidence="7">The sequence shown here is derived from an EMBL/GenBank/DDBJ whole genome shotgun (WGS) entry which is preliminary data.</text>
</comment>
<reference evidence="7 8" key="1">
    <citation type="submission" date="2021-05" db="EMBL/GenBank/DDBJ databases">
        <title>Genome Assembly of Synthetic Allotetraploid Brassica napus Reveals Homoeologous Exchanges between Subgenomes.</title>
        <authorList>
            <person name="Davis J.T."/>
        </authorList>
    </citation>
    <scope>NUCLEOTIDE SEQUENCE [LARGE SCALE GENOMIC DNA]</scope>
    <source>
        <strain evidence="8">cv. Da-Ae</strain>
        <tissue evidence="7">Seedling</tissue>
    </source>
</reference>
<evidence type="ECO:0000256" key="6">
    <source>
        <dbReference type="SAM" id="Phobius"/>
    </source>
</evidence>
<proteinExistence type="inferred from homology"/>